<evidence type="ECO:0000256" key="11">
    <source>
        <dbReference type="ARBA" id="ARBA00049036"/>
    </source>
</evidence>
<dbReference type="GO" id="GO:0005634">
    <property type="term" value="C:nucleus"/>
    <property type="evidence" value="ECO:0007669"/>
    <property type="project" value="UniProtKB-SubCell"/>
</dbReference>
<evidence type="ECO:0000256" key="12">
    <source>
        <dbReference type="PROSITE-ProRule" id="PRU00108"/>
    </source>
</evidence>
<keyword evidence="6 13" id="KW-0812">Transmembrane</keyword>
<dbReference type="EMBL" id="JANIIK010000112">
    <property type="protein sequence ID" value="KAJ3593989.1"/>
    <property type="molecule type" value="Genomic_DNA"/>
</dbReference>
<keyword evidence="9" id="KW-0443">Lipid metabolism</keyword>
<dbReference type="GO" id="GO:0005789">
    <property type="term" value="C:endoplasmic reticulum membrane"/>
    <property type="evidence" value="ECO:0007669"/>
    <property type="project" value="UniProtKB-SubCell"/>
</dbReference>
<name>A0A9Q0DQT7_9TELE</name>
<dbReference type="PANTHER" id="PTHR12560:SF62">
    <property type="entry name" value="CERAMIDE SYNTHASE 3 ISOFORM X1"/>
    <property type="match status" value="1"/>
</dbReference>
<comment type="pathway">
    <text evidence="2">Lipid metabolism; sphingolipid metabolism.</text>
</comment>
<organism evidence="19 20">
    <name type="scientific">Muraenolepis orangiensis</name>
    <name type="common">Patagonian moray cod</name>
    <dbReference type="NCBI Taxonomy" id="630683"/>
    <lineage>
        <taxon>Eukaryota</taxon>
        <taxon>Metazoa</taxon>
        <taxon>Chordata</taxon>
        <taxon>Craniata</taxon>
        <taxon>Vertebrata</taxon>
        <taxon>Euteleostomi</taxon>
        <taxon>Actinopterygii</taxon>
        <taxon>Neopterygii</taxon>
        <taxon>Teleostei</taxon>
        <taxon>Neoteleostei</taxon>
        <taxon>Acanthomorphata</taxon>
        <taxon>Zeiogadaria</taxon>
        <taxon>Gadariae</taxon>
        <taxon>Gadiformes</taxon>
        <taxon>Muraenolepidoidei</taxon>
        <taxon>Muraenolepididae</taxon>
        <taxon>Muraenolepis</taxon>
    </lineage>
</organism>
<dbReference type="SUPFAM" id="SSF46689">
    <property type="entry name" value="Homeodomain-like"/>
    <property type="match status" value="1"/>
</dbReference>
<keyword evidence="8 16" id="KW-1133">Transmembrane helix</keyword>
<evidence type="ECO:0000256" key="1">
    <source>
        <dbReference type="ARBA" id="ARBA00004477"/>
    </source>
</evidence>
<reference evidence="19" key="1">
    <citation type="submission" date="2022-07" db="EMBL/GenBank/DDBJ databases">
        <title>Chromosome-level genome of Muraenolepis orangiensis.</title>
        <authorList>
            <person name="Kim J."/>
        </authorList>
    </citation>
    <scope>NUCLEOTIDE SEQUENCE</scope>
    <source>
        <strain evidence="19">KU_S4_2022</strain>
        <tissue evidence="19">Muscle</tissue>
    </source>
</reference>
<evidence type="ECO:0000256" key="16">
    <source>
        <dbReference type="SAM" id="Phobius"/>
    </source>
</evidence>
<dbReference type="CDD" id="cd00086">
    <property type="entry name" value="homeodomain"/>
    <property type="match status" value="1"/>
</dbReference>
<evidence type="ECO:0000256" key="15">
    <source>
        <dbReference type="SAM" id="MobiDB-lite"/>
    </source>
</evidence>
<feature type="region of interest" description="Disordered" evidence="15">
    <location>
        <begin position="923"/>
        <end position="968"/>
    </location>
</feature>
<keyword evidence="4" id="KW-0444">Lipid biosynthesis</keyword>
<keyword evidence="20" id="KW-1185">Reference proteome</keyword>
<dbReference type="SUPFAM" id="SSF48371">
    <property type="entry name" value="ARM repeat"/>
    <property type="match status" value="1"/>
</dbReference>
<feature type="domain" description="TLC" evidence="18">
    <location>
        <begin position="714"/>
        <end position="915"/>
    </location>
</feature>
<dbReference type="Gene3D" id="1.10.10.60">
    <property type="entry name" value="Homeodomain-like"/>
    <property type="match status" value="1"/>
</dbReference>
<evidence type="ECO:0000259" key="17">
    <source>
        <dbReference type="PROSITE" id="PS50071"/>
    </source>
</evidence>
<evidence type="ECO:0000313" key="19">
    <source>
        <dbReference type="EMBL" id="KAJ3593989.1"/>
    </source>
</evidence>
<comment type="caution">
    <text evidence="19">The sequence shown here is derived from an EMBL/GenBank/DDBJ whole genome shotgun (WGS) entry which is preliminary data.</text>
</comment>
<evidence type="ECO:0000256" key="13">
    <source>
        <dbReference type="PROSITE-ProRule" id="PRU00205"/>
    </source>
</evidence>
<dbReference type="OrthoDB" id="537032at2759"/>
<accession>A0A9Q0DQT7</accession>
<keyword evidence="7" id="KW-0256">Endoplasmic reticulum</keyword>
<evidence type="ECO:0000256" key="7">
    <source>
        <dbReference type="ARBA" id="ARBA00022824"/>
    </source>
</evidence>
<protein>
    <submittedName>
        <fullName evidence="19">Uncharacterized protein</fullName>
    </submittedName>
</protein>
<evidence type="ECO:0000256" key="14">
    <source>
        <dbReference type="RuleBase" id="RU000682"/>
    </source>
</evidence>
<dbReference type="PANTHER" id="PTHR12560">
    <property type="entry name" value="LONGEVITY ASSURANCE FACTOR 1 LAG1"/>
    <property type="match status" value="1"/>
</dbReference>
<dbReference type="PROSITE" id="PS50922">
    <property type="entry name" value="TLC"/>
    <property type="match status" value="1"/>
</dbReference>
<dbReference type="FunFam" id="1.10.10.60:FF:000020">
    <property type="entry name" value="Ceramide synthase 5"/>
    <property type="match status" value="1"/>
</dbReference>
<dbReference type="InterPro" id="IPR009057">
    <property type="entry name" value="Homeodomain-like_sf"/>
</dbReference>
<gene>
    <name evidence="19" type="ORF">NHX12_006321</name>
</gene>
<dbReference type="InterPro" id="IPR016439">
    <property type="entry name" value="Lag1/Lac1-like"/>
</dbReference>
<evidence type="ECO:0000256" key="4">
    <source>
        <dbReference type="ARBA" id="ARBA00022516"/>
    </source>
</evidence>
<evidence type="ECO:0000259" key="18">
    <source>
        <dbReference type="PROSITE" id="PS50922"/>
    </source>
</evidence>
<dbReference type="Pfam" id="PF14694">
    <property type="entry name" value="LINES_N"/>
    <property type="match status" value="1"/>
</dbReference>
<dbReference type="InterPro" id="IPR001356">
    <property type="entry name" value="HD"/>
</dbReference>
<evidence type="ECO:0000256" key="9">
    <source>
        <dbReference type="ARBA" id="ARBA00023098"/>
    </source>
</evidence>
<keyword evidence="10 13" id="KW-0472">Membrane</keyword>
<evidence type="ECO:0000256" key="5">
    <source>
        <dbReference type="ARBA" id="ARBA00022679"/>
    </source>
</evidence>
<dbReference type="InterPro" id="IPR032794">
    <property type="entry name" value="LINES_N"/>
</dbReference>
<dbReference type="GO" id="GO:0046513">
    <property type="term" value="P:ceramide biosynthetic process"/>
    <property type="evidence" value="ECO:0007669"/>
    <property type="project" value="InterPro"/>
</dbReference>
<comment type="subcellular location">
    <subcellularLocation>
        <location evidence="1">Endoplasmic reticulum membrane</location>
        <topology evidence="1">Multi-pass membrane protein</topology>
    </subcellularLocation>
    <subcellularLocation>
        <location evidence="12 14">Nucleus</location>
    </subcellularLocation>
</comment>
<evidence type="ECO:0000256" key="8">
    <source>
        <dbReference type="ARBA" id="ARBA00022989"/>
    </source>
</evidence>
<comment type="pathway">
    <text evidence="3">Sphingolipid metabolism.</text>
</comment>
<dbReference type="InterPro" id="IPR006634">
    <property type="entry name" value="TLC-dom"/>
</dbReference>
<evidence type="ECO:0000256" key="6">
    <source>
        <dbReference type="ARBA" id="ARBA00022692"/>
    </source>
</evidence>
<feature type="transmembrane region" description="Helical" evidence="16">
    <location>
        <begin position="763"/>
        <end position="782"/>
    </location>
</feature>
<feature type="DNA-binding region" description="Homeobox" evidence="12">
    <location>
        <begin position="652"/>
        <end position="712"/>
    </location>
</feature>
<comment type="catalytic activity">
    <reaction evidence="11">
        <text>sphinganine + octadecanoyl-CoA = N-(octadecanoyl)-sphinganine + CoA + H(+)</text>
        <dbReference type="Rhea" id="RHEA:36547"/>
        <dbReference type="ChEBI" id="CHEBI:15378"/>
        <dbReference type="ChEBI" id="CHEBI:57287"/>
        <dbReference type="ChEBI" id="CHEBI:57394"/>
        <dbReference type="ChEBI" id="CHEBI:57817"/>
        <dbReference type="ChEBI" id="CHEBI:67033"/>
    </reaction>
    <physiologicalReaction direction="left-to-right" evidence="11">
        <dbReference type="Rhea" id="RHEA:36548"/>
    </physiologicalReaction>
</comment>
<dbReference type="GO" id="GO:0003677">
    <property type="term" value="F:DNA binding"/>
    <property type="evidence" value="ECO:0007669"/>
    <property type="project" value="UniProtKB-UniRule"/>
</dbReference>
<evidence type="ECO:0000313" key="20">
    <source>
        <dbReference type="Proteomes" id="UP001148018"/>
    </source>
</evidence>
<proteinExistence type="predicted"/>
<feature type="transmembrane region" description="Helical" evidence="16">
    <location>
        <begin position="719"/>
        <end position="738"/>
    </location>
</feature>
<keyword evidence="12 14" id="KW-0371">Homeobox</keyword>
<dbReference type="PROSITE" id="PS50071">
    <property type="entry name" value="HOMEOBOX_2"/>
    <property type="match status" value="1"/>
</dbReference>
<dbReference type="Pfam" id="PF03798">
    <property type="entry name" value="TRAM_LAG1_CLN8"/>
    <property type="match status" value="1"/>
</dbReference>
<feature type="domain" description="Homeobox" evidence="17">
    <location>
        <begin position="650"/>
        <end position="711"/>
    </location>
</feature>
<keyword evidence="5" id="KW-0808">Transferase</keyword>
<keyword evidence="12 14" id="KW-0539">Nucleus</keyword>
<evidence type="ECO:0000256" key="3">
    <source>
        <dbReference type="ARBA" id="ARBA00004991"/>
    </source>
</evidence>
<feature type="compositionally biased region" description="Acidic residues" evidence="15">
    <location>
        <begin position="927"/>
        <end position="949"/>
    </location>
</feature>
<dbReference type="SMART" id="SM00389">
    <property type="entry name" value="HOX"/>
    <property type="match status" value="1"/>
</dbReference>
<keyword evidence="12 14" id="KW-0238">DNA-binding</keyword>
<dbReference type="GO" id="GO:0050291">
    <property type="term" value="F:sphingosine N-acyltransferase activity"/>
    <property type="evidence" value="ECO:0007669"/>
    <property type="project" value="InterPro"/>
</dbReference>
<dbReference type="Pfam" id="PF00046">
    <property type="entry name" value="Homeodomain"/>
    <property type="match status" value="1"/>
</dbReference>
<evidence type="ECO:0000256" key="10">
    <source>
        <dbReference type="ARBA" id="ARBA00023136"/>
    </source>
</evidence>
<feature type="transmembrane region" description="Helical" evidence="16">
    <location>
        <begin position="886"/>
        <end position="907"/>
    </location>
</feature>
<dbReference type="SMART" id="SM00724">
    <property type="entry name" value="TLC"/>
    <property type="match status" value="1"/>
</dbReference>
<dbReference type="Proteomes" id="UP001148018">
    <property type="component" value="Unassembled WGS sequence"/>
</dbReference>
<sequence>MEHCGLAVMDGIKDCVDSVTNAYRCLVSGSPPVHQSASDLATNICAVLSRNVTLRDESCLLCALSTTSGCSHMTMTELTCITLTLVDKMFVDLMSQTIRPETAFYLLQIYKVLQEAHVMSSLVHQFQNDDQMIKHLAAKCVSAYISYELHNSGEIHQIWQETCVQAFQNARTCKELDPCIWSFISVLKRLLKDSHKRKAEILQKLLVVFDAPLTILVSNFLPGEGVDEGLSGVCSPNNTRGWGQTFSSLLILLEILCASRWTCSTGVCPQSQRLVYTRARALIKTTASSSCDYHVKRQVLLLMKRTLLQKAGEDLALGEISSAGSRDEHFGADMETLADTVLRAVSADWLQFVPVEAASSFGGSGPGPGQGDGETRKPDHVMLRAVGLVVLKSLELALQTGAGADHTVGACLGLVFGFLRHRGVPLTESSHLCCWYTLVFAEQDDDMVEAAKTLLALYLRHIGVLVQVRRLRRVSCSSGFNPHCHFLLFLRSVSFDHSTLLDFLISSETCFLEYLVRYLKHFRADTPGFLLACRKLGTSHPDPDRSSLCAQPTASMGLGSGLCLVDYSSSDESGTEDMEVSQGMLDTLYNCFWWDRIWLPANLTWADLEDRDGRVYARASHLYVTIPYAMAFLLVRYAFERFIATPFATSLGIKERVHLGVTDNPILEPHYLSHSRNPGQSDITGLSKKSGLSVRQVQRWFRRRRNQDRPGVLKKFREASWRLVFYVFTVFGGILALYDKEWFYDTQQVWTGFPKQSMLDSQYWYYILEMSFYGSLLFSMSFDVKRKDFKEQIIHHLATLTLLAFSWCVNYIRIGTMVMLVHDTSDILLESAKLFNYAKWGRTCNALFVVFAIVFMVTRLIIFPFWLIHCTWVYPVQYFPAFFGYYFFNVILVILLFLHIFWAYLILRMVRKFVFGTMTRDERSDHEEEDEEEQEQEEEEEDEEEESSSAEEREKTRGGLSNGLRGVVRKEAKNGRRFGHLSLAETTCPAKTVY</sequence>
<feature type="transmembrane region" description="Helical" evidence="16">
    <location>
        <begin position="846"/>
        <end position="866"/>
    </location>
</feature>
<evidence type="ECO:0000256" key="2">
    <source>
        <dbReference type="ARBA" id="ARBA00004760"/>
    </source>
</evidence>
<dbReference type="InterPro" id="IPR016024">
    <property type="entry name" value="ARM-type_fold"/>
</dbReference>
<dbReference type="AlphaFoldDB" id="A0A9Q0DQT7"/>